<name>A0ABV6S8T8_9SPHN</name>
<organism evidence="1 2">
    <name type="scientific">Novosphingobium clariflavum</name>
    <dbReference type="NCBI Taxonomy" id="2029884"/>
    <lineage>
        <taxon>Bacteria</taxon>
        <taxon>Pseudomonadati</taxon>
        <taxon>Pseudomonadota</taxon>
        <taxon>Alphaproteobacteria</taxon>
        <taxon>Sphingomonadales</taxon>
        <taxon>Sphingomonadaceae</taxon>
        <taxon>Novosphingobium</taxon>
    </lineage>
</organism>
<evidence type="ECO:0000313" key="2">
    <source>
        <dbReference type="Proteomes" id="UP001589858"/>
    </source>
</evidence>
<keyword evidence="2" id="KW-1185">Reference proteome</keyword>
<dbReference type="Proteomes" id="UP001589858">
    <property type="component" value="Unassembled WGS sequence"/>
</dbReference>
<evidence type="ECO:0008006" key="3">
    <source>
        <dbReference type="Google" id="ProtNLM"/>
    </source>
</evidence>
<reference evidence="1 2" key="1">
    <citation type="submission" date="2024-09" db="EMBL/GenBank/DDBJ databases">
        <authorList>
            <person name="Sun Q."/>
            <person name="Mori K."/>
        </authorList>
    </citation>
    <scope>NUCLEOTIDE SEQUENCE [LARGE SCALE GENOMIC DNA]</scope>
    <source>
        <strain evidence="1 2">CICC 11035S</strain>
    </source>
</reference>
<dbReference type="EMBL" id="JBHLTM010000055">
    <property type="protein sequence ID" value="MFC0685670.1"/>
    <property type="molecule type" value="Genomic_DNA"/>
</dbReference>
<protein>
    <recommendedName>
        <fullName evidence="3">Autotransporter domain-containing protein</fullName>
    </recommendedName>
</protein>
<comment type="caution">
    <text evidence="1">The sequence shown here is derived from an EMBL/GenBank/DDBJ whole genome shotgun (WGS) entry which is preliminary data.</text>
</comment>
<evidence type="ECO:0000313" key="1">
    <source>
        <dbReference type="EMBL" id="MFC0685670.1"/>
    </source>
</evidence>
<sequence length="418" mass="43386">MTGGQRLRGQPLVALLAILCGWIGGRLSAWDAPLLAAPAQERAAVTGTNRTGDVVMAGPQTLVGGLGEEGLWRGGDGAGAYPQGWPARLGYGQDTVRIVYVSTPGSPSDAALWRRLAAMAQGSQYAAMPVTAWSGRDGNPNADPGRDFPQYPMGAFHSEHLPSGFPGFGTPSSEAAAFAAPEGPSIGSGGSVLSLGSKPRRWSVDTWALMRGRGAGPLTNGALPATYGASQAGAVLRYRLGLLAHHRPEIYMRTTATLEQLQRETAAAIGFSARPLAAIPVVAALEARLTEQAGQRRVQPAAMAITTIPPFALPARLRGETYVQAGYVAGKYATPFAEGQLRVDHGLLRVGQVESRIGGGVWGGVQKGASRLDAGPSATVTLPLRRGVNARVGVDWRFRLAGDAEPGSGPALTLSAGF</sequence>
<dbReference type="RefSeq" id="WP_267219105.1">
    <property type="nucleotide sequence ID" value="NZ_JAPCWC010000003.1"/>
</dbReference>
<accession>A0ABV6S8T8</accession>
<proteinExistence type="predicted"/>
<gene>
    <name evidence="1" type="ORF">ACFFF8_13795</name>
</gene>